<feature type="domain" description="PIN" evidence="5">
    <location>
        <begin position="48"/>
        <end position="178"/>
    </location>
</feature>
<dbReference type="PANTHER" id="PTHR30473">
    <property type="entry name" value="PROTEIN PHOH"/>
    <property type="match status" value="1"/>
</dbReference>
<evidence type="ECO:0000259" key="5">
    <source>
        <dbReference type="SMART" id="SM00670"/>
    </source>
</evidence>
<keyword evidence="1" id="KW-0547">Nucleotide-binding</keyword>
<evidence type="ECO:0000256" key="1">
    <source>
        <dbReference type="ARBA" id="ARBA00022741"/>
    </source>
</evidence>
<sequence>MTDLAARTSSREPAGGGEQRGERHHRSDDAGESVDAAESGGSATSTRTRIVLDTSVLVADPACIHGFGDADVVIPLTVIEELDSLKTRLDDVGRAARTALRAIEDLRVGAGGSLATAVPLRDDSQGTLRIEINGVQRHLLVEHGLDPAVPDNRIIGAALGQAQLAPTTMVSNDAALRIKAAHLGLRAAEHHPVGRSISTRDAGWRTVSASHETIDCLYAAGAVAADALADPSEGGVAASDAKENDFAVLRAGSQSALVRRIGDEWVLLGHQAPEAWGLRARSKEQRFALELLLDPEVSVVALDGRAGTGKTLLAIAAGLEQVVETKAYERLAVYRPLVPVGRADVGFLPGGLDEKLDPWMSAIHDAIVALTDRHSSHDARTLIDELTSRNQLSLESVTFLRGRSLHGQIVVVDEAQNLEPTTLKTILTRIGDGTKVVFTGDTSQIDAPYLGESNNALAVLIQAFGGQSCFGHVTLSACERSAVASLAAELL</sequence>
<evidence type="ECO:0000256" key="2">
    <source>
        <dbReference type="ARBA" id="ARBA00022840"/>
    </source>
</evidence>
<evidence type="ECO:0000313" key="6">
    <source>
        <dbReference type="EMBL" id="CAB4538763.1"/>
    </source>
</evidence>
<dbReference type="AlphaFoldDB" id="A0A6J6BK22"/>
<dbReference type="Gene3D" id="3.40.50.300">
    <property type="entry name" value="P-loop containing nucleotide triphosphate hydrolases"/>
    <property type="match status" value="1"/>
</dbReference>
<evidence type="ECO:0000256" key="3">
    <source>
        <dbReference type="ARBA" id="ARBA00046345"/>
    </source>
</evidence>
<feature type="compositionally biased region" description="Basic and acidic residues" evidence="4">
    <location>
        <begin position="19"/>
        <end position="29"/>
    </location>
</feature>
<dbReference type="GO" id="GO:0005524">
    <property type="term" value="F:ATP binding"/>
    <property type="evidence" value="ECO:0007669"/>
    <property type="project" value="UniProtKB-KW"/>
</dbReference>
<feature type="region of interest" description="Disordered" evidence="4">
    <location>
        <begin position="1"/>
        <end position="45"/>
    </location>
</feature>
<dbReference type="Gene3D" id="3.40.50.1010">
    <property type="entry name" value="5'-nuclease"/>
    <property type="match status" value="1"/>
</dbReference>
<dbReference type="InterPro" id="IPR002716">
    <property type="entry name" value="PIN_dom"/>
</dbReference>
<dbReference type="InterPro" id="IPR051451">
    <property type="entry name" value="PhoH2-like"/>
</dbReference>
<evidence type="ECO:0000256" key="4">
    <source>
        <dbReference type="SAM" id="MobiDB-lite"/>
    </source>
</evidence>
<proteinExistence type="inferred from homology"/>
<dbReference type="InterPro" id="IPR029060">
    <property type="entry name" value="PIN-like_dom_sf"/>
</dbReference>
<protein>
    <submittedName>
        <fullName evidence="6">Unannotated protein</fullName>
    </submittedName>
</protein>
<organism evidence="6">
    <name type="scientific">freshwater metagenome</name>
    <dbReference type="NCBI Taxonomy" id="449393"/>
    <lineage>
        <taxon>unclassified sequences</taxon>
        <taxon>metagenomes</taxon>
        <taxon>ecological metagenomes</taxon>
    </lineage>
</organism>
<dbReference type="PANTHER" id="PTHR30473:SF2">
    <property type="entry name" value="PIN DOMAIN-CONTAINING PROTEIN"/>
    <property type="match status" value="1"/>
</dbReference>
<dbReference type="CDD" id="cd09883">
    <property type="entry name" value="PIN_VapC_PhoHL-ATPase"/>
    <property type="match status" value="1"/>
</dbReference>
<comment type="similarity">
    <text evidence="3">In the N-terminal section; belongs to the PINc/VapC protein family.</text>
</comment>
<reference evidence="6" key="1">
    <citation type="submission" date="2020-05" db="EMBL/GenBank/DDBJ databases">
        <authorList>
            <person name="Chiriac C."/>
            <person name="Salcher M."/>
            <person name="Ghai R."/>
            <person name="Kavagutti S V."/>
        </authorList>
    </citation>
    <scope>NUCLEOTIDE SEQUENCE</scope>
</reference>
<dbReference type="SUPFAM" id="SSF88723">
    <property type="entry name" value="PIN domain-like"/>
    <property type="match status" value="1"/>
</dbReference>
<dbReference type="EMBL" id="CAEZSR010000003">
    <property type="protein sequence ID" value="CAB4538763.1"/>
    <property type="molecule type" value="Genomic_DNA"/>
</dbReference>
<dbReference type="GO" id="GO:0005829">
    <property type="term" value="C:cytosol"/>
    <property type="evidence" value="ECO:0007669"/>
    <property type="project" value="TreeGrafter"/>
</dbReference>
<name>A0A6J6BK22_9ZZZZ</name>
<dbReference type="Pfam" id="PF13638">
    <property type="entry name" value="PIN_4"/>
    <property type="match status" value="1"/>
</dbReference>
<accession>A0A6J6BK22</accession>
<dbReference type="SUPFAM" id="SSF52540">
    <property type="entry name" value="P-loop containing nucleoside triphosphate hydrolases"/>
    <property type="match status" value="1"/>
</dbReference>
<dbReference type="InterPro" id="IPR003714">
    <property type="entry name" value="PhoH"/>
</dbReference>
<dbReference type="Pfam" id="PF02562">
    <property type="entry name" value="PhoH"/>
    <property type="match status" value="1"/>
</dbReference>
<gene>
    <name evidence="6" type="ORF">UFOPK1493_00141</name>
</gene>
<dbReference type="SMART" id="SM00670">
    <property type="entry name" value="PINc"/>
    <property type="match status" value="1"/>
</dbReference>
<dbReference type="InterPro" id="IPR027417">
    <property type="entry name" value="P-loop_NTPase"/>
</dbReference>
<keyword evidence="2" id="KW-0067">ATP-binding</keyword>